<protein>
    <recommendedName>
        <fullName evidence="3">Bacterial Pleckstrin homology domain-containing protein</fullName>
    </recommendedName>
</protein>
<accession>A0ABU8SK91</accession>
<dbReference type="RefSeq" id="WP_339960136.1">
    <property type="nucleotide sequence ID" value="NZ_JAWMWH010000001.1"/>
</dbReference>
<evidence type="ECO:0008006" key="3">
    <source>
        <dbReference type="Google" id="ProtNLM"/>
    </source>
</evidence>
<name>A0ABU8SK91_9LACO</name>
<sequence>MENKVELTNDQLIILPQGVNKLAALKSKIVIPLRNVAGASIDTGILNESKGFKNLGTALPNYWAGSFVKDGEKTFFNIKRGNKPLVIQLKNEHYQRLVLGVDNPEHLVDAINDAI</sequence>
<keyword evidence="2" id="KW-1185">Reference proteome</keyword>
<gene>
    <name evidence="1" type="ORF">R4146_03955</name>
</gene>
<dbReference type="Proteomes" id="UP001370590">
    <property type="component" value="Unassembled WGS sequence"/>
</dbReference>
<organism evidence="1 2">
    <name type="scientific">Nicoliella lavandulae</name>
    <dbReference type="NCBI Taxonomy" id="3082954"/>
    <lineage>
        <taxon>Bacteria</taxon>
        <taxon>Bacillati</taxon>
        <taxon>Bacillota</taxon>
        <taxon>Bacilli</taxon>
        <taxon>Lactobacillales</taxon>
        <taxon>Lactobacillaceae</taxon>
        <taxon>Nicoliella</taxon>
    </lineage>
</organism>
<proteinExistence type="predicted"/>
<dbReference type="EMBL" id="JAWMWH010000001">
    <property type="protein sequence ID" value="MEJ6400326.1"/>
    <property type="molecule type" value="Genomic_DNA"/>
</dbReference>
<comment type="caution">
    <text evidence="1">The sequence shown here is derived from an EMBL/GenBank/DDBJ whole genome shotgun (WGS) entry which is preliminary data.</text>
</comment>
<evidence type="ECO:0000313" key="1">
    <source>
        <dbReference type="EMBL" id="MEJ6400326.1"/>
    </source>
</evidence>
<evidence type="ECO:0000313" key="2">
    <source>
        <dbReference type="Proteomes" id="UP001370590"/>
    </source>
</evidence>
<reference evidence="1 2" key="1">
    <citation type="submission" date="2023-10" db="EMBL/GenBank/DDBJ databases">
        <title>Nicoliella lavandulae sp. nov. isolated from Lavandula angustifolia flowers.</title>
        <authorList>
            <person name="Alcantara C."/>
            <person name="Zuniga M."/>
            <person name="Landete J.M."/>
            <person name="Monedero V."/>
        </authorList>
    </citation>
    <scope>NUCLEOTIDE SEQUENCE [LARGE SCALE GENOMIC DNA]</scope>
    <source>
        <strain evidence="1 2">Es01</strain>
    </source>
</reference>